<keyword evidence="8" id="KW-1185">Reference proteome</keyword>
<evidence type="ECO:0000256" key="2">
    <source>
        <dbReference type="ARBA" id="ARBA00023015"/>
    </source>
</evidence>
<accession>A0ABV7EVE0</accession>
<name>A0ABV7EVE0_9BURK</name>
<dbReference type="InterPro" id="IPR024446">
    <property type="entry name" value="PXPV"/>
</dbReference>
<evidence type="ECO:0000256" key="5">
    <source>
        <dbReference type="SAM" id="MobiDB-lite"/>
    </source>
</evidence>
<dbReference type="Pfam" id="PF03466">
    <property type="entry name" value="LysR_substrate"/>
    <property type="match status" value="1"/>
</dbReference>
<evidence type="ECO:0000256" key="4">
    <source>
        <dbReference type="ARBA" id="ARBA00023163"/>
    </source>
</evidence>
<gene>
    <name evidence="7" type="ORF">ACFOFO_01870</name>
</gene>
<keyword evidence="4" id="KW-0804">Transcription</keyword>
<dbReference type="EMBL" id="JBHRTP010000005">
    <property type="protein sequence ID" value="MFC3106719.1"/>
    <property type="molecule type" value="Genomic_DNA"/>
</dbReference>
<dbReference type="InterPro" id="IPR005119">
    <property type="entry name" value="LysR_subst-bd"/>
</dbReference>
<dbReference type="InterPro" id="IPR036388">
    <property type="entry name" value="WH-like_DNA-bd_sf"/>
</dbReference>
<dbReference type="PROSITE" id="PS50931">
    <property type="entry name" value="HTH_LYSR"/>
    <property type="match status" value="1"/>
</dbReference>
<dbReference type="InterPro" id="IPR036390">
    <property type="entry name" value="WH_DNA-bd_sf"/>
</dbReference>
<evidence type="ECO:0000259" key="6">
    <source>
        <dbReference type="PROSITE" id="PS50931"/>
    </source>
</evidence>
<feature type="region of interest" description="Disordered" evidence="5">
    <location>
        <begin position="248"/>
        <end position="280"/>
    </location>
</feature>
<feature type="compositionally biased region" description="Basic and acidic residues" evidence="5">
    <location>
        <begin position="262"/>
        <end position="280"/>
    </location>
</feature>
<protein>
    <submittedName>
        <fullName evidence="7">LysR substrate-binding domain-containing protein</fullName>
    </submittedName>
</protein>
<dbReference type="PANTHER" id="PTHR30419">
    <property type="entry name" value="HTH-TYPE TRANSCRIPTIONAL REGULATOR YBHD"/>
    <property type="match status" value="1"/>
</dbReference>
<dbReference type="SUPFAM" id="SSF53850">
    <property type="entry name" value="Periplasmic binding protein-like II"/>
    <property type="match status" value="1"/>
</dbReference>
<evidence type="ECO:0000256" key="1">
    <source>
        <dbReference type="ARBA" id="ARBA00009437"/>
    </source>
</evidence>
<dbReference type="Gene3D" id="3.40.190.290">
    <property type="match status" value="1"/>
</dbReference>
<dbReference type="InterPro" id="IPR050950">
    <property type="entry name" value="HTH-type_LysR_regulators"/>
</dbReference>
<evidence type="ECO:0000313" key="7">
    <source>
        <dbReference type="EMBL" id="MFC3106719.1"/>
    </source>
</evidence>
<comment type="similarity">
    <text evidence="1">Belongs to the LysR transcriptional regulatory family.</text>
</comment>
<reference evidence="8" key="1">
    <citation type="journal article" date="2019" name="Int. J. Syst. Evol. Microbiol.">
        <title>The Global Catalogue of Microorganisms (GCM) 10K type strain sequencing project: providing services to taxonomists for standard genome sequencing and annotation.</title>
        <authorList>
            <consortium name="The Broad Institute Genomics Platform"/>
            <consortium name="The Broad Institute Genome Sequencing Center for Infectious Disease"/>
            <person name="Wu L."/>
            <person name="Ma J."/>
        </authorList>
    </citation>
    <scope>NUCLEOTIDE SEQUENCE [LARGE SCALE GENOMIC DNA]</scope>
    <source>
        <strain evidence="8">KCTC 42986</strain>
    </source>
</reference>
<dbReference type="Pfam" id="PF12778">
    <property type="entry name" value="PXPV"/>
    <property type="match status" value="2"/>
</dbReference>
<evidence type="ECO:0000313" key="8">
    <source>
        <dbReference type="Proteomes" id="UP001595530"/>
    </source>
</evidence>
<comment type="caution">
    <text evidence="7">The sequence shown here is derived from an EMBL/GenBank/DDBJ whole genome shotgun (WGS) entry which is preliminary data.</text>
</comment>
<keyword evidence="2" id="KW-0805">Transcription regulation</keyword>
<dbReference type="Gene3D" id="1.10.10.10">
    <property type="entry name" value="Winged helix-like DNA-binding domain superfamily/Winged helix DNA-binding domain"/>
    <property type="match status" value="1"/>
</dbReference>
<sequence length="280" mass="31745">MLTGQLSVSTLVHELEANLGLRLFDRHTRLLRITQAGAELLPLMKKAVSDIDSVILSSNELKTLGRGRVSIAASSVQAALLLPRFIKQFYIEYPDVKVELYDVAEHEVPKMVCSGEVDFGIGTESGNRLDLAAHLLSADAFVVVMRADHALARKRELRWQGLVHVPLIGPRQGNPIRERLDSALATEGIVLSNIGLPGLFQAPVYVQPRPVYVQPEPVYVQPEPVYVEPEPVYVEARPVYIEQEREHDWREQHRHERHHHEDRHDERHGHDNGEHRGHDD</sequence>
<keyword evidence="3" id="KW-0238">DNA-binding</keyword>
<dbReference type="InterPro" id="IPR000847">
    <property type="entry name" value="LysR_HTH_N"/>
</dbReference>
<proteinExistence type="inferred from homology"/>
<dbReference type="SUPFAM" id="SSF46785">
    <property type="entry name" value="Winged helix' DNA-binding domain"/>
    <property type="match status" value="1"/>
</dbReference>
<evidence type="ECO:0000256" key="3">
    <source>
        <dbReference type="ARBA" id="ARBA00023125"/>
    </source>
</evidence>
<feature type="domain" description="HTH lysR-type" evidence="6">
    <location>
        <begin position="1"/>
        <end position="34"/>
    </location>
</feature>
<organism evidence="7 8">
    <name type="scientific">Undibacterium arcticum</name>
    <dbReference type="NCBI Taxonomy" id="1762892"/>
    <lineage>
        <taxon>Bacteria</taxon>
        <taxon>Pseudomonadati</taxon>
        <taxon>Pseudomonadota</taxon>
        <taxon>Betaproteobacteria</taxon>
        <taxon>Burkholderiales</taxon>
        <taxon>Oxalobacteraceae</taxon>
        <taxon>Undibacterium</taxon>
    </lineage>
</organism>
<dbReference type="Proteomes" id="UP001595530">
    <property type="component" value="Unassembled WGS sequence"/>
</dbReference>
<dbReference type="PANTHER" id="PTHR30419:SF8">
    <property type="entry name" value="NITROGEN ASSIMILATION TRANSCRIPTIONAL ACTIVATOR-RELATED"/>
    <property type="match status" value="1"/>
</dbReference>
<dbReference type="RefSeq" id="WP_390330679.1">
    <property type="nucleotide sequence ID" value="NZ_JBHRTP010000005.1"/>
</dbReference>